<dbReference type="AlphaFoldDB" id="A0A921GE91"/>
<organism evidence="7 8">
    <name type="scientific">Thermophilibacter provencensis</name>
    <dbReference type="NCBI Taxonomy" id="1852386"/>
    <lineage>
        <taxon>Bacteria</taxon>
        <taxon>Bacillati</taxon>
        <taxon>Actinomycetota</taxon>
        <taxon>Coriobacteriia</taxon>
        <taxon>Coriobacteriales</taxon>
        <taxon>Atopobiaceae</taxon>
        <taxon>Thermophilibacter</taxon>
    </lineage>
</organism>
<evidence type="ECO:0000256" key="2">
    <source>
        <dbReference type="ARBA" id="ARBA00022553"/>
    </source>
</evidence>
<dbReference type="Proteomes" id="UP000697330">
    <property type="component" value="Unassembled WGS sequence"/>
</dbReference>
<evidence type="ECO:0000256" key="5">
    <source>
        <dbReference type="ARBA" id="ARBA00022683"/>
    </source>
</evidence>
<dbReference type="EC" id="2.7.1.202" evidence="7"/>
<evidence type="ECO:0000259" key="6">
    <source>
        <dbReference type="PROSITE" id="PS51094"/>
    </source>
</evidence>
<dbReference type="InterPro" id="IPR016152">
    <property type="entry name" value="PTrfase/Anion_transptr"/>
</dbReference>
<dbReference type="PROSITE" id="PS51094">
    <property type="entry name" value="PTS_EIIA_TYPE_2"/>
    <property type="match status" value="1"/>
</dbReference>
<dbReference type="PANTHER" id="PTHR47738">
    <property type="entry name" value="PTS SYSTEM FRUCTOSE-LIKE EIIA COMPONENT-RELATED"/>
    <property type="match status" value="1"/>
</dbReference>
<keyword evidence="1" id="KW-0813">Transport</keyword>
<dbReference type="InterPro" id="IPR004715">
    <property type="entry name" value="PTS_IIA_fruc"/>
</dbReference>
<dbReference type="Gene3D" id="3.40.930.10">
    <property type="entry name" value="Mannitol-specific EII, Chain A"/>
    <property type="match status" value="1"/>
</dbReference>
<dbReference type="GO" id="GO:0030295">
    <property type="term" value="F:protein kinase activator activity"/>
    <property type="evidence" value="ECO:0007669"/>
    <property type="project" value="TreeGrafter"/>
</dbReference>
<dbReference type="RefSeq" id="WP_274958468.1">
    <property type="nucleotide sequence ID" value="NZ_DYWQ01000014.1"/>
</dbReference>
<dbReference type="NCBIfam" id="TIGR00848">
    <property type="entry name" value="fruA"/>
    <property type="match status" value="1"/>
</dbReference>
<dbReference type="PANTHER" id="PTHR47738:SF1">
    <property type="entry name" value="NITROGEN REGULATORY PROTEIN"/>
    <property type="match status" value="1"/>
</dbReference>
<dbReference type="CDD" id="cd00211">
    <property type="entry name" value="PTS_IIA_fru"/>
    <property type="match status" value="1"/>
</dbReference>
<keyword evidence="2" id="KW-0597">Phosphoprotein</keyword>
<dbReference type="EMBL" id="DYWQ01000014">
    <property type="protein sequence ID" value="HJF44386.1"/>
    <property type="molecule type" value="Genomic_DNA"/>
</dbReference>
<evidence type="ECO:0000313" key="8">
    <source>
        <dbReference type="Proteomes" id="UP000697330"/>
    </source>
</evidence>
<proteinExistence type="predicted"/>
<dbReference type="Pfam" id="PF00359">
    <property type="entry name" value="PTS_EIIA_2"/>
    <property type="match status" value="1"/>
</dbReference>
<dbReference type="InterPro" id="IPR051541">
    <property type="entry name" value="PTS_SugarTrans_NitroReg"/>
</dbReference>
<keyword evidence="3" id="KW-0762">Sugar transport</keyword>
<evidence type="ECO:0000256" key="4">
    <source>
        <dbReference type="ARBA" id="ARBA00022679"/>
    </source>
</evidence>
<keyword evidence="5" id="KW-0598">Phosphotransferase system</keyword>
<sequence length="152" mass="15822">MSDFVSASHVVLGCSASTVDDVLKLLSEQAASFGIASDAEALYEAFKAREAEGTTGMMGGFAIPHAKSDAVTQSAIIVDKFDEGVAWPSMDDMPITCAIALLTPASEAGTTHLQLLSKVAVLLMNEDFRTSVQAADDPDKIVELISAGIAAE</sequence>
<protein>
    <submittedName>
        <fullName evidence="7">Fructose PTS transporter subunit IIA</fullName>
        <ecNumber evidence="7">2.7.1.202</ecNumber>
    </submittedName>
</protein>
<reference evidence="7" key="1">
    <citation type="journal article" date="2021" name="PeerJ">
        <title>Extensive microbial diversity within the chicken gut microbiome revealed by metagenomics and culture.</title>
        <authorList>
            <person name="Gilroy R."/>
            <person name="Ravi A."/>
            <person name="Getino M."/>
            <person name="Pursley I."/>
            <person name="Horton D.L."/>
            <person name="Alikhan N.F."/>
            <person name="Baker D."/>
            <person name="Gharbi K."/>
            <person name="Hall N."/>
            <person name="Watson M."/>
            <person name="Adriaenssens E.M."/>
            <person name="Foster-Nyarko E."/>
            <person name="Jarju S."/>
            <person name="Secka A."/>
            <person name="Antonio M."/>
            <person name="Oren A."/>
            <person name="Chaudhuri R.R."/>
            <person name="La Ragione R."/>
            <person name="Hildebrand F."/>
            <person name="Pallen M.J."/>
        </authorList>
    </citation>
    <scope>NUCLEOTIDE SEQUENCE</scope>
    <source>
        <strain evidence="7">CHK124-7917</strain>
    </source>
</reference>
<dbReference type="GO" id="GO:0008982">
    <property type="term" value="F:protein-N(PI)-phosphohistidine-sugar phosphotransferase activity"/>
    <property type="evidence" value="ECO:0007669"/>
    <property type="project" value="InterPro"/>
</dbReference>
<evidence type="ECO:0000256" key="3">
    <source>
        <dbReference type="ARBA" id="ARBA00022597"/>
    </source>
</evidence>
<accession>A0A921GE91</accession>
<keyword evidence="4 7" id="KW-0808">Transferase</keyword>
<comment type="caution">
    <text evidence="7">The sequence shown here is derived from an EMBL/GenBank/DDBJ whole genome shotgun (WGS) entry which is preliminary data.</text>
</comment>
<evidence type="ECO:0000256" key="1">
    <source>
        <dbReference type="ARBA" id="ARBA00022448"/>
    </source>
</evidence>
<evidence type="ECO:0000313" key="7">
    <source>
        <dbReference type="EMBL" id="HJF44386.1"/>
    </source>
</evidence>
<gene>
    <name evidence="7" type="ORF">K8U72_01160</name>
</gene>
<dbReference type="GO" id="GO:0016020">
    <property type="term" value="C:membrane"/>
    <property type="evidence" value="ECO:0007669"/>
    <property type="project" value="InterPro"/>
</dbReference>
<name>A0A921GE91_9ACTN</name>
<dbReference type="GO" id="GO:0009401">
    <property type="term" value="P:phosphoenolpyruvate-dependent sugar phosphotransferase system"/>
    <property type="evidence" value="ECO:0007669"/>
    <property type="project" value="UniProtKB-KW"/>
</dbReference>
<feature type="domain" description="PTS EIIA type-2" evidence="6">
    <location>
        <begin position="3"/>
        <end position="148"/>
    </location>
</feature>
<dbReference type="InterPro" id="IPR002178">
    <property type="entry name" value="PTS_EIIA_type-2_dom"/>
</dbReference>
<dbReference type="SUPFAM" id="SSF55804">
    <property type="entry name" value="Phoshotransferase/anion transport protein"/>
    <property type="match status" value="1"/>
</dbReference>
<reference evidence="7" key="2">
    <citation type="submission" date="2021-09" db="EMBL/GenBank/DDBJ databases">
        <authorList>
            <person name="Gilroy R."/>
        </authorList>
    </citation>
    <scope>NUCLEOTIDE SEQUENCE</scope>
    <source>
        <strain evidence="7">CHK124-7917</strain>
    </source>
</reference>